<evidence type="ECO:0000256" key="1">
    <source>
        <dbReference type="ARBA" id="ARBA00004571"/>
    </source>
</evidence>
<dbReference type="EMBL" id="CP119326">
    <property type="protein sequence ID" value="WEK38877.1"/>
    <property type="molecule type" value="Genomic_DNA"/>
</dbReference>
<dbReference type="InterPro" id="IPR000531">
    <property type="entry name" value="Beta-barrel_TonB"/>
</dbReference>
<keyword evidence="4 11" id="KW-1134">Transmembrane beta strand</keyword>
<dbReference type="PROSITE" id="PS52016">
    <property type="entry name" value="TONB_DEPENDENT_REC_3"/>
    <property type="match status" value="1"/>
</dbReference>
<evidence type="ECO:0000256" key="6">
    <source>
        <dbReference type="ARBA" id="ARBA00022729"/>
    </source>
</evidence>
<protein>
    <submittedName>
        <fullName evidence="16">TonB-dependent hemoglobin/transferrin/lactoferrin family receptor</fullName>
    </submittedName>
</protein>
<dbReference type="PANTHER" id="PTHR30069:SF29">
    <property type="entry name" value="HEMOGLOBIN AND HEMOGLOBIN-HAPTOGLOBIN-BINDING PROTEIN 1-RELATED"/>
    <property type="match status" value="1"/>
</dbReference>
<comment type="subcellular location">
    <subcellularLocation>
        <location evidence="1 11">Cell outer membrane</location>
        <topology evidence="1 11">Multi-pass membrane protein</topology>
    </subcellularLocation>
</comment>
<dbReference type="InterPro" id="IPR037066">
    <property type="entry name" value="Plug_dom_sf"/>
</dbReference>
<dbReference type="InterPro" id="IPR036942">
    <property type="entry name" value="Beta-barrel_TonB_sf"/>
</dbReference>
<evidence type="ECO:0000256" key="5">
    <source>
        <dbReference type="ARBA" id="ARBA00022692"/>
    </source>
</evidence>
<dbReference type="InterPro" id="IPR012910">
    <property type="entry name" value="Plug_dom"/>
</dbReference>
<dbReference type="InterPro" id="IPR010949">
    <property type="entry name" value="TonB_Hb/transfer/lactofer_rcpt"/>
</dbReference>
<dbReference type="InterPro" id="IPR039426">
    <property type="entry name" value="TonB-dep_rcpt-like"/>
</dbReference>
<evidence type="ECO:0000256" key="11">
    <source>
        <dbReference type="PROSITE-ProRule" id="PRU01360"/>
    </source>
</evidence>
<dbReference type="Gene3D" id="2.40.170.20">
    <property type="entry name" value="TonB-dependent receptor, beta-barrel domain"/>
    <property type="match status" value="1"/>
</dbReference>
<dbReference type="AlphaFoldDB" id="A0AAJ5WYG3"/>
<dbReference type="InterPro" id="IPR011276">
    <property type="entry name" value="TonB_haem/Hb_rcpt"/>
</dbReference>
<dbReference type="GO" id="GO:0044718">
    <property type="term" value="P:siderophore transmembrane transport"/>
    <property type="evidence" value="ECO:0007669"/>
    <property type="project" value="TreeGrafter"/>
</dbReference>
<comment type="similarity">
    <text evidence="2 11 12">Belongs to the TonB-dependent receptor family.</text>
</comment>
<keyword evidence="10 11" id="KW-0998">Cell outer membrane</keyword>
<evidence type="ECO:0000259" key="14">
    <source>
        <dbReference type="Pfam" id="PF00593"/>
    </source>
</evidence>
<dbReference type="Pfam" id="PF00593">
    <property type="entry name" value="TonB_dep_Rec_b-barrel"/>
    <property type="match status" value="1"/>
</dbReference>
<dbReference type="SUPFAM" id="SSF56935">
    <property type="entry name" value="Porins"/>
    <property type="match status" value="1"/>
</dbReference>
<dbReference type="NCBIfam" id="TIGR01785">
    <property type="entry name" value="TonB-hemin"/>
    <property type="match status" value="1"/>
</dbReference>
<evidence type="ECO:0000259" key="15">
    <source>
        <dbReference type="Pfam" id="PF07715"/>
    </source>
</evidence>
<evidence type="ECO:0000313" key="17">
    <source>
        <dbReference type="Proteomes" id="UP001213664"/>
    </source>
</evidence>
<dbReference type="NCBIfam" id="TIGR01786">
    <property type="entry name" value="TonB-hemlactrns"/>
    <property type="match status" value="1"/>
</dbReference>
<dbReference type="GO" id="GO:0015232">
    <property type="term" value="F:heme transmembrane transporter activity"/>
    <property type="evidence" value="ECO:0007669"/>
    <property type="project" value="InterPro"/>
</dbReference>
<evidence type="ECO:0000256" key="2">
    <source>
        <dbReference type="ARBA" id="ARBA00009810"/>
    </source>
</evidence>
<evidence type="ECO:0000256" key="12">
    <source>
        <dbReference type="RuleBase" id="RU003357"/>
    </source>
</evidence>
<dbReference type="GO" id="GO:0015344">
    <property type="term" value="F:siderophore uptake transmembrane transporter activity"/>
    <property type="evidence" value="ECO:0007669"/>
    <property type="project" value="TreeGrafter"/>
</dbReference>
<feature type="domain" description="TonB-dependent receptor-like beta-barrel" evidence="14">
    <location>
        <begin position="280"/>
        <end position="724"/>
    </location>
</feature>
<feature type="domain" description="TonB-dependent receptor plug" evidence="15">
    <location>
        <begin position="52"/>
        <end position="171"/>
    </location>
</feature>
<accession>A0AAJ5WYG3</accession>
<evidence type="ECO:0000256" key="4">
    <source>
        <dbReference type="ARBA" id="ARBA00022452"/>
    </source>
</evidence>
<sequence>MRTLLLLSTAAAAIGSALTVQPVHAEAPLAAAPAAEVDPVVVLGTRSRRLASNVPGTVSVIDAEQIETLLATDIKDLIRFEPGVSVPTSPARFGLALSGAGRDGNSGFTIRGMGGDRVLIVNDGVRLPSGFSFGAQAVGRGGYNDLDLIKSVEILRGPASALYGSDGIAGAVAFTTKDPSDFLVGDQTFGARARVAYNSADEGWTEGLAVAGRSGSFSGLLAYTRRDYQETENKGSVDGFGALRTEANPQDSTSNAYLGKLVWEVNPTHTLRLTYDHLDSTMTGDALSSQGTTTAVRLGPPMVTTRTTVNQVTADDETQRDRVSLDWRFSDFLGLSDGSLSGYWQDSTTRQYTFEDRDISTTVGSGPTTTVASDRARDTTFDNTVYGFAAQGSRVFNQGGAAQHRVTFGGDWSMTKQEGVRDGVAPPVGETFPIRAFPKTEYQLAGLFLQDEIEMLGGALSIIPAVRYDWYDLSPKVDAQFPAAASGQSDDHISPKLGVVYWTGAHLGVFANYALGFRAPSPMQVNNYFENPVFGYRSIPNPNLSPETSESFEAGFRLRDIDVAGGKMRLNTTAFATHYDDFIDQVSVSGSGVPGVDPLVYQYVNLTEVDIKGLEARADIYWDNGFSLIGSAAYAEGEQTTGGRRTELGSVDPVKVVAGLNYAAPSGVWGGSATVTWSGKKDQATYNLSCGTTCYLGDSFTLLDLTAYWNVTERATLRAGAFNVFDETYGWWSDVRGLSTTSAIKDAYTQPGRNFGVSLTLRL</sequence>
<evidence type="ECO:0000313" key="16">
    <source>
        <dbReference type="EMBL" id="WEK38877.1"/>
    </source>
</evidence>
<feature type="signal peptide" evidence="13">
    <location>
        <begin position="1"/>
        <end position="25"/>
    </location>
</feature>
<dbReference type="Proteomes" id="UP001213664">
    <property type="component" value="Chromosome"/>
</dbReference>
<evidence type="ECO:0000256" key="8">
    <source>
        <dbReference type="ARBA" id="ARBA00023136"/>
    </source>
</evidence>
<dbReference type="CDD" id="cd01347">
    <property type="entry name" value="ligand_gated_channel"/>
    <property type="match status" value="1"/>
</dbReference>
<gene>
    <name evidence="16" type="ORF">P0Y50_09980</name>
</gene>
<keyword evidence="9 16" id="KW-0675">Receptor</keyword>
<name>A0AAJ5WYG3_9CAUL</name>
<dbReference type="Gene3D" id="2.170.130.10">
    <property type="entry name" value="TonB-dependent receptor, plug domain"/>
    <property type="match status" value="1"/>
</dbReference>
<reference evidence="16" key="1">
    <citation type="submission" date="2023-03" db="EMBL/GenBank/DDBJ databases">
        <title>Andean soil-derived lignocellulolytic bacterial consortium as a source of novel taxa and putative plastic-active enzymes.</title>
        <authorList>
            <person name="Diaz-Garcia L."/>
            <person name="Chuvochina M."/>
            <person name="Feuerriegel G."/>
            <person name="Bunk B."/>
            <person name="Sproer C."/>
            <person name="Streit W.R."/>
            <person name="Rodriguez L.M."/>
            <person name="Overmann J."/>
            <person name="Jimenez D.J."/>
        </authorList>
    </citation>
    <scope>NUCLEOTIDE SEQUENCE</scope>
    <source>
        <strain evidence="16">MAG 833</strain>
    </source>
</reference>
<dbReference type="GO" id="GO:0009279">
    <property type="term" value="C:cell outer membrane"/>
    <property type="evidence" value="ECO:0007669"/>
    <property type="project" value="UniProtKB-SubCell"/>
</dbReference>
<dbReference type="PANTHER" id="PTHR30069">
    <property type="entry name" value="TONB-DEPENDENT OUTER MEMBRANE RECEPTOR"/>
    <property type="match status" value="1"/>
</dbReference>
<feature type="chain" id="PRO_5042521282" evidence="13">
    <location>
        <begin position="26"/>
        <end position="763"/>
    </location>
</feature>
<organism evidence="16 17">
    <name type="scientific">Candidatus Brevundimonas colombiensis</name>
    <dbReference type="NCBI Taxonomy" id="3121376"/>
    <lineage>
        <taxon>Bacteria</taxon>
        <taxon>Pseudomonadati</taxon>
        <taxon>Pseudomonadota</taxon>
        <taxon>Alphaproteobacteria</taxon>
        <taxon>Caulobacterales</taxon>
        <taxon>Caulobacteraceae</taxon>
        <taxon>Brevundimonas</taxon>
    </lineage>
</organism>
<evidence type="ECO:0000256" key="10">
    <source>
        <dbReference type="ARBA" id="ARBA00023237"/>
    </source>
</evidence>
<keyword evidence="8 11" id="KW-0472">Membrane</keyword>
<proteinExistence type="inferred from homology"/>
<keyword evidence="6 13" id="KW-0732">Signal</keyword>
<keyword evidence="5 11" id="KW-0812">Transmembrane</keyword>
<dbReference type="Pfam" id="PF07715">
    <property type="entry name" value="Plug"/>
    <property type="match status" value="1"/>
</dbReference>
<evidence type="ECO:0000256" key="9">
    <source>
        <dbReference type="ARBA" id="ARBA00023170"/>
    </source>
</evidence>
<evidence type="ECO:0000256" key="7">
    <source>
        <dbReference type="ARBA" id="ARBA00023077"/>
    </source>
</evidence>
<evidence type="ECO:0000256" key="13">
    <source>
        <dbReference type="SAM" id="SignalP"/>
    </source>
</evidence>
<keyword evidence="7 12" id="KW-0798">TonB box</keyword>
<evidence type="ECO:0000256" key="3">
    <source>
        <dbReference type="ARBA" id="ARBA00022448"/>
    </source>
</evidence>
<keyword evidence="3 11" id="KW-0813">Transport</keyword>